<proteinExistence type="predicted"/>
<evidence type="ECO:0000313" key="3">
    <source>
        <dbReference type="Proteomes" id="UP000290243"/>
    </source>
</evidence>
<evidence type="ECO:0000256" key="1">
    <source>
        <dbReference type="SAM" id="MobiDB-lite"/>
    </source>
</evidence>
<name>A0A449B436_9BACT</name>
<feature type="compositionally biased region" description="Basic and acidic residues" evidence="1">
    <location>
        <begin position="12"/>
        <end position="22"/>
    </location>
</feature>
<protein>
    <submittedName>
        <fullName evidence="2">Uncharacterized protein</fullName>
    </submittedName>
</protein>
<dbReference type="EMBL" id="LR215037">
    <property type="protein sequence ID" value="VEU75362.1"/>
    <property type="molecule type" value="Genomic_DNA"/>
</dbReference>
<feature type="region of interest" description="Disordered" evidence="1">
    <location>
        <begin position="1"/>
        <end position="25"/>
    </location>
</feature>
<organism evidence="2 3">
    <name type="scientific">Mycoplasmopsis maculosa</name>
    <dbReference type="NCBI Taxonomy" id="114885"/>
    <lineage>
        <taxon>Bacteria</taxon>
        <taxon>Bacillati</taxon>
        <taxon>Mycoplasmatota</taxon>
        <taxon>Mycoplasmoidales</taxon>
        <taxon>Metamycoplasmataceae</taxon>
        <taxon>Mycoplasmopsis</taxon>
    </lineage>
</organism>
<dbReference type="AlphaFoldDB" id="A0A449B436"/>
<sequence>MEKTFLLKVPKSKKEKDKDTNKNKWTPLLNKEDFSDIELQPYTKGAESFYGLKGNSAESYNKIFSIDEKKVNKLKLISDNKNKKIIKAKIKINTTSKTIELKYFASEGEQEYSQTFTIS</sequence>
<dbReference type="RefSeq" id="WP_129646416.1">
    <property type="nucleotide sequence ID" value="NZ_LR215037.1"/>
</dbReference>
<reference evidence="2 3" key="1">
    <citation type="submission" date="2019-01" db="EMBL/GenBank/DDBJ databases">
        <authorList>
            <consortium name="Pathogen Informatics"/>
        </authorList>
    </citation>
    <scope>NUCLEOTIDE SEQUENCE [LARGE SCALE GENOMIC DNA]</scope>
    <source>
        <strain evidence="2 3">NCTC10168</strain>
    </source>
</reference>
<dbReference type="Proteomes" id="UP000290243">
    <property type="component" value="Chromosome"/>
</dbReference>
<gene>
    <name evidence="2" type="ORF">NCTC10168_00280</name>
</gene>
<evidence type="ECO:0000313" key="2">
    <source>
        <dbReference type="EMBL" id="VEU75362.1"/>
    </source>
</evidence>
<accession>A0A449B436</accession>
<keyword evidence="3" id="KW-1185">Reference proteome</keyword>
<dbReference type="KEGG" id="mmau:NCTC10168_00280"/>